<sequence>MKFIPYQIDYAVTNAAKTLGFSKKKVSFKFGFANPSASRDQTGAACRGSEHEVIFIWSLASGKRQLLLDGKDVHYSESGQNGWTSDRAWQHSFPLHDTALRQTLKVHFISQPVNKDIPGSRPFDLRVGGISYFSFNQIFQLGTAAMTTRGGNHHDPDRDMMTAEERRLVAQAKLESLKEYEQNRNSASHRLQQQPAMKREEDLLISFDDPAPPTIAPPVAGNGYVNAPQPYPAFMSSLSLGSDFQDSDAASPPMMQQQPLQRPPSNAPNYGVPTNQYSFAGPPPANPYAPTYQQPPPAPYTSNAMTPYQPAAPSPYQPAATNSYQPAATNPYASYPPSNPYAPNYNQPPSPSMQSFASFGSAPSFAQPPKPPGQEAYPPGYGFAAPPPPQQPNSYY</sequence>
<feature type="compositionally biased region" description="Pro residues" evidence="1">
    <location>
        <begin position="385"/>
        <end position="396"/>
    </location>
</feature>
<reference evidence="2 3" key="1">
    <citation type="journal article" date="2015" name="Plant Cell">
        <title>Oil accumulation by the oleaginous diatom Fistulifera solaris as revealed by the genome and transcriptome.</title>
        <authorList>
            <person name="Tanaka T."/>
            <person name="Maeda Y."/>
            <person name="Veluchamy A."/>
            <person name="Tanaka M."/>
            <person name="Abida H."/>
            <person name="Marechal E."/>
            <person name="Bowler C."/>
            <person name="Muto M."/>
            <person name="Sunaga Y."/>
            <person name="Tanaka M."/>
            <person name="Yoshino T."/>
            <person name="Taniguchi T."/>
            <person name="Fukuda Y."/>
            <person name="Nemoto M."/>
            <person name="Matsumoto M."/>
            <person name="Wong P.S."/>
            <person name="Aburatani S."/>
            <person name="Fujibuchi W."/>
        </authorList>
    </citation>
    <scope>NUCLEOTIDE SEQUENCE [LARGE SCALE GENOMIC DNA]</scope>
    <source>
        <strain evidence="2 3">JPCC DA0580</strain>
    </source>
</reference>
<keyword evidence="3" id="KW-1185">Reference proteome</keyword>
<feature type="compositionally biased region" description="Low complexity" evidence="1">
    <location>
        <begin position="330"/>
        <end position="345"/>
    </location>
</feature>
<gene>
    <name evidence="2" type="ORF">FisN_14Hh282</name>
</gene>
<feature type="compositionally biased region" description="Low complexity" evidence="1">
    <location>
        <begin position="352"/>
        <end position="365"/>
    </location>
</feature>
<dbReference type="InParanoid" id="A0A1Z5KBS6"/>
<dbReference type="PRINTS" id="PR01217">
    <property type="entry name" value="PRICHEXTENSN"/>
</dbReference>
<dbReference type="Proteomes" id="UP000198406">
    <property type="component" value="Unassembled WGS sequence"/>
</dbReference>
<evidence type="ECO:0000313" key="3">
    <source>
        <dbReference type="Proteomes" id="UP000198406"/>
    </source>
</evidence>
<name>A0A1Z5KBS6_FISSO</name>
<proteinExistence type="predicted"/>
<feature type="region of interest" description="Disordered" evidence="1">
    <location>
        <begin position="237"/>
        <end position="396"/>
    </location>
</feature>
<organism evidence="2 3">
    <name type="scientific">Fistulifera solaris</name>
    <name type="common">Oleaginous diatom</name>
    <dbReference type="NCBI Taxonomy" id="1519565"/>
    <lineage>
        <taxon>Eukaryota</taxon>
        <taxon>Sar</taxon>
        <taxon>Stramenopiles</taxon>
        <taxon>Ochrophyta</taxon>
        <taxon>Bacillariophyta</taxon>
        <taxon>Bacillariophyceae</taxon>
        <taxon>Bacillariophycidae</taxon>
        <taxon>Naviculales</taxon>
        <taxon>Naviculaceae</taxon>
        <taxon>Fistulifera</taxon>
    </lineage>
</organism>
<dbReference type="OrthoDB" id="45586at2759"/>
<feature type="compositionally biased region" description="Pro residues" evidence="1">
    <location>
        <begin position="281"/>
        <end position="299"/>
    </location>
</feature>
<evidence type="ECO:0000256" key="1">
    <source>
        <dbReference type="SAM" id="MobiDB-lite"/>
    </source>
</evidence>
<dbReference type="EMBL" id="BDSP01000202">
    <property type="protein sequence ID" value="GAX23541.1"/>
    <property type="molecule type" value="Genomic_DNA"/>
</dbReference>
<dbReference type="AlphaFoldDB" id="A0A1Z5KBS6"/>
<protein>
    <submittedName>
        <fullName evidence="2">Uncharacterized protein</fullName>
    </submittedName>
</protein>
<comment type="caution">
    <text evidence="2">The sequence shown here is derived from an EMBL/GenBank/DDBJ whole genome shotgun (WGS) entry which is preliminary data.</text>
</comment>
<evidence type="ECO:0000313" key="2">
    <source>
        <dbReference type="EMBL" id="GAX23541.1"/>
    </source>
</evidence>
<accession>A0A1Z5KBS6</accession>